<dbReference type="GO" id="GO:0004386">
    <property type="term" value="F:helicase activity"/>
    <property type="evidence" value="ECO:0007669"/>
    <property type="project" value="UniProtKB-KW"/>
</dbReference>
<dbReference type="GO" id="GO:0070478">
    <property type="term" value="P:nuclear-transcribed mRNA catabolic process, 3'-5' exonucleolytic nonsense-mediated decay"/>
    <property type="evidence" value="ECO:0007669"/>
    <property type="project" value="TreeGrafter"/>
</dbReference>
<gene>
    <name evidence="9" type="ordered locus">Bathy11g00030</name>
</gene>
<evidence type="ECO:0000256" key="1">
    <source>
        <dbReference type="ARBA" id="ARBA00022741"/>
    </source>
</evidence>
<feature type="domain" description="Helicase C-terminal" evidence="8">
    <location>
        <begin position="469"/>
        <end position="625"/>
    </location>
</feature>
<dbReference type="SUPFAM" id="SSF52540">
    <property type="entry name" value="P-loop containing nucleoside triphosphate hydrolases"/>
    <property type="match status" value="1"/>
</dbReference>
<reference evidence="9 10" key="1">
    <citation type="submission" date="2011-10" db="EMBL/GenBank/DDBJ databases">
        <authorList>
            <person name="Genoscope - CEA"/>
        </authorList>
    </citation>
    <scope>NUCLEOTIDE SEQUENCE [LARGE SCALE GENOMIC DNA]</scope>
    <source>
        <strain evidence="9 10">RCC 1105</strain>
    </source>
</reference>
<evidence type="ECO:0000256" key="6">
    <source>
        <dbReference type="SAM" id="MobiDB-lite"/>
    </source>
</evidence>
<dbReference type="PROSITE" id="PS51194">
    <property type="entry name" value="HELICASE_CTER"/>
    <property type="match status" value="1"/>
</dbReference>
<evidence type="ECO:0000256" key="5">
    <source>
        <dbReference type="SAM" id="Coils"/>
    </source>
</evidence>
<dbReference type="OrthoDB" id="64767at2759"/>
<dbReference type="SMART" id="SM01142">
    <property type="entry name" value="DSHCT"/>
    <property type="match status" value="1"/>
</dbReference>
<dbReference type="SMART" id="SM00490">
    <property type="entry name" value="HELICc"/>
    <property type="match status" value="1"/>
</dbReference>
<dbReference type="InterPro" id="IPR011545">
    <property type="entry name" value="DEAD/DEAH_box_helicase_dom"/>
</dbReference>
<dbReference type="CDD" id="cd17921">
    <property type="entry name" value="DEXHc_Ski2"/>
    <property type="match status" value="1"/>
</dbReference>
<dbReference type="PROSITE" id="PS51192">
    <property type="entry name" value="HELICASE_ATP_BIND_1"/>
    <property type="match status" value="1"/>
</dbReference>
<feature type="compositionally biased region" description="Basic residues" evidence="6">
    <location>
        <begin position="42"/>
        <end position="53"/>
    </location>
</feature>
<evidence type="ECO:0000259" key="7">
    <source>
        <dbReference type="PROSITE" id="PS51192"/>
    </source>
</evidence>
<dbReference type="eggNOG" id="KOG0947">
    <property type="taxonomic scope" value="Eukaryota"/>
</dbReference>
<dbReference type="GeneID" id="19012696"/>
<dbReference type="InterPro" id="IPR001650">
    <property type="entry name" value="Helicase_C-like"/>
</dbReference>
<dbReference type="STRING" id="41875.K8FA99"/>
<dbReference type="Gene3D" id="3.40.50.300">
    <property type="entry name" value="P-loop containing nucleotide triphosphate hydrolases"/>
    <property type="match status" value="2"/>
</dbReference>
<dbReference type="InterPro" id="IPR014001">
    <property type="entry name" value="Helicase_ATP-bd"/>
</dbReference>
<dbReference type="RefSeq" id="XP_007510188.1">
    <property type="nucleotide sequence ID" value="XM_007510126.1"/>
</dbReference>
<dbReference type="EMBL" id="FO082268">
    <property type="protein sequence ID" value="CCO18533.1"/>
    <property type="molecule type" value="Genomic_DNA"/>
</dbReference>
<dbReference type="PANTHER" id="PTHR12131:SF1">
    <property type="entry name" value="ATP-DEPENDENT RNA HELICASE SUPV3L1, MITOCHONDRIAL-RELATED"/>
    <property type="match status" value="1"/>
</dbReference>
<dbReference type="CDD" id="cd18795">
    <property type="entry name" value="SF2_C_Ski2"/>
    <property type="match status" value="1"/>
</dbReference>
<dbReference type="InterPro" id="IPR012961">
    <property type="entry name" value="Ski2/MTR4_C"/>
</dbReference>
<name>K8FA99_9CHLO</name>
<keyword evidence="3 9" id="KW-0347">Helicase</keyword>
<keyword evidence="2" id="KW-0378">Hydrolase</keyword>
<evidence type="ECO:0000256" key="2">
    <source>
        <dbReference type="ARBA" id="ARBA00022801"/>
    </source>
</evidence>
<dbReference type="Pfam" id="PF00270">
    <property type="entry name" value="DEAD"/>
    <property type="match status" value="1"/>
</dbReference>
<dbReference type="GO" id="GO:0055087">
    <property type="term" value="C:Ski complex"/>
    <property type="evidence" value="ECO:0007669"/>
    <property type="project" value="TreeGrafter"/>
</dbReference>
<dbReference type="Pfam" id="PF08148">
    <property type="entry name" value="DSHCT"/>
    <property type="match status" value="1"/>
</dbReference>
<keyword evidence="10" id="KW-1185">Reference proteome</keyword>
<organism evidence="9 10">
    <name type="scientific">Bathycoccus prasinos</name>
    <dbReference type="NCBI Taxonomy" id="41875"/>
    <lineage>
        <taxon>Eukaryota</taxon>
        <taxon>Viridiplantae</taxon>
        <taxon>Chlorophyta</taxon>
        <taxon>Mamiellophyceae</taxon>
        <taxon>Mamiellales</taxon>
        <taxon>Bathycoccaceae</taxon>
        <taxon>Bathycoccus</taxon>
    </lineage>
</organism>
<dbReference type="InterPro" id="IPR027417">
    <property type="entry name" value="P-loop_NTPase"/>
</dbReference>
<evidence type="ECO:0000256" key="4">
    <source>
        <dbReference type="ARBA" id="ARBA00022840"/>
    </source>
</evidence>
<feature type="compositionally biased region" description="Polar residues" evidence="6">
    <location>
        <begin position="54"/>
        <end position="63"/>
    </location>
</feature>
<dbReference type="Proteomes" id="UP000198341">
    <property type="component" value="Chromosome 11"/>
</dbReference>
<dbReference type="PANTHER" id="PTHR12131">
    <property type="entry name" value="ATP-DEPENDENT RNA AND DNA HELICASE"/>
    <property type="match status" value="1"/>
</dbReference>
<sequence>MGVSSSYSTVSDRCIPSSMTTTSYHSSSTSHHDLRRGYLRQLSKHQRKQKHHLQSNNCTRLRASSSSSSSNDSNEIDAMIFEYEPIYENDINEDSVNNNSSNSYEAAVDFDFESFFLSSSSPSSTKEEEGEKILEKMESFYKFPLDEFQREATRVLIDGHSLVVSAPTGSGKTLIGETTIMNALMRGKKAIYTTPLKALSNQKLREFQKMFGKRKVGLKTGDVEVNAEKAEIMVMTTEILRNMLYSSAAGGDMDKRLDDVGVVILDEVHYLGDAYRGTVWEETIIYCPSNIQLLCLSATIGNPDDLSGWIEEVRRNGADNERAEENENEQLKSVQCKTLVSNYRPVPLNWFYSMKPNRDWPGLGYLLNSRGTKMNAELYPFTEEGIQESSARYGGEQESYYNNYDNNINSRRDNDQKSMRRRLVPHVETAVGQLISADMLPAVWFIFSRKGCDQAVDYLCRDAGACLVSREEQLEITKEIDAFIASNRDAVRQEMIEPLKCGVASHHAGLLPAWKGLVEALFQRGLVKVVFATETLAAGVNMPARCTVMSALSKRGDTGPRTLTSNEFFQMAGRAGRRGFDDVGYVVCLQSPFDGPEDAFSLVSGEPENLKSQFAISYGMVLNLLRGDKSLNQIRSIVEKSFGNYLGGKARLSQMRELNRLLDKLNALKAQESKSEIIQDGIDESEWNRFVKLEERLRVEQGLLELLESQSEETKVESMREDVWDALTLGEEGVKMIAVDVGWRVDLVGQSSVKGTTFGLLDDGSLVVEKEESVTEFFANEDVDVDGIFEIDYIAEEDPDEDGEKVSRETIERRKLRGSLPVLVVSAQRPEEAPSPLGEFTGLGADGMWYRFDAHKIVSTSYIGASSNETMPFTEIRESCGNPPSESSIRWRRSSKLYRANGNAKTSAAAANLPGTCDAFSIFEEDADTASYLEAQRKKIEGIQIDLGELSNVGLLRREMKLQKKRRAKSDKLSERTRKLEARIREYSAAGWDDFMRVVDILDHRNALVRVRKTSENDDEEIEILTFGEVCMAFRGENELWIGTVLSALPETISVTSLAGVCGAMSSDANRAVNAYYGPSEELDTILASFVPDLEDIADLQYASRIDNAPLSLSQDLAALLEQWASGVSWSQIKTDTSLQEGDIARVFKRTAELLAQIPRAPYVSEQLKKTAKEAERIVNRPPISDLL</sequence>
<evidence type="ECO:0000259" key="8">
    <source>
        <dbReference type="PROSITE" id="PS51194"/>
    </source>
</evidence>
<evidence type="ECO:0000313" key="9">
    <source>
        <dbReference type="EMBL" id="CCO18533.1"/>
    </source>
</evidence>
<dbReference type="SMART" id="SM00487">
    <property type="entry name" value="DEXDc"/>
    <property type="match status" value="1"/>
</dbReference>
<keyword evidence="1" id="KW-0547">Nucleotide-binding</keyword>
<feature type="domain" description="Helicase ATP-binding" evidence="7">
    <location>
        <begin position="153"/>
        <end position="318"/>
    </location>
</feature>
<evidence type="ECO:0000256" key="3">
    <source>
        <dbReference type="ARBA" id="ARBA00022806"/>
    </source>
</evidence>
<accession>K8FA99</accession>
<dbReference type="KEGG" id="bpg:Bathy11g00030"/>
<dbReference type="Gene3D" id="1.10.3380.30">
    <property type="match status" value="1"/>
</dbReference>
<proteinExistence type="predicted"/>
<feature type="coiled-coil region" evidence="5">
    <location>
        <begin position="651"/>
        <end position="710"/>
    </location>
</feature>
<dbReference type="AlphaFoldDB" id="K8FA99"/>
<evidence type="ECO:0000313" key="10">
    <source>
        <dbReference type="Proteomes" id="UP000198341"/>
    </source>
</evidence>
<keyword evidence="4" id="KW-0067">ATP-binding</keyword>
<protein>
    <submittedName>
        <fullName evidence="9">DNA helicase</fullName>
    </submittedName>
</protein>
<dbReference type="InterPro" id="IPR050699">
    <property type="entry name" value="RNA-DNA_Helicase"/>
</dbReference>
<dbReference type="GO" id="GO:0005524">
    <property type="term" value="F:ATP binding"/>
    <property type="evidence" value="ECO:0007669"/>
    <property type="project" value="UniProtKB-KW"/>
</dbReference>
<keyword evidence="5" id="KW-0175">Coiled coil</keyword>
<dbReference type="GO" id="GO:0016787">
    <property type="term" value="F:hydrolase activity"/>
    <property type="evidence" value="ECO:0007669"/>
    <property type="project" value="UniProtKB-KW"/>
</dbReference>
<dbReference type="GO" id="GO:0003676">
    <property type="term" value="F:nucleic acid binding"/>
    <property type="evidence" value="ECO:0007669"/>
    <property type="project" value="InterPro"/>
</dbReference>
<feature type="region of interest" description="Disordered" evidence="6">
    <location>
        <begin position="42"/>
        <end position="74"/>
    </location>
</feature>